<evidence type="ECO:0000313" key="3">
    <source>
        <dbReference type="Proteomes" id="UP000037432"/>
    </source>
</evidence>
<evidence type="ECO:0000313" key="2">
    <source>
        <dbReference type="EMBL" id="KMS72377.1"/>
    </source>
</evidence>
<protein>
    <recommendedName>
        <fullName evidence="1">Mycothiol-dependent maleylpyruvate isomerase metal-binding domain-containing protein</fullName>
    </recommendedName>
</protein>
<dbReference type="Gene3D" id="1.20.120.450">
    <property type="entry name" value="dinb family like domain"/>
    <property type="match status" value="1"/>
</dbReference>
<dbReference type="GO" id="GO:0046872">
    <property type="term" value="F:metal ion binding"/>
    <property type="evidence" value="ECO:0007669"/>
    <property type="project" value="InterPro"/>
</dbReference>
<dbReference type="InterPro" id="IPR024344">
    <property type="entry name" value="MDMPI_metal-binding"/>
</dbReference>
<feature type="domain" description="Mycothiol-dependent maleylpyruvate isomerase metal-binding" evidence="1">
    <location>
        <begin position="19"/>
        <end position="167"/>
    </location>
</feature>
<dbReference type="PANTHER" id="PTHR40758">
    <property type="entry name" value="CONSERVED PROTEIN"/>
    <property type="match status" value="1"/>
</dbReference>
<comment type="caution">
    <text evidence="2">The sequence shown here is derived from an EMBL/GenBank/DDBJ whole genome shotgun (WGS) entry which is preliminary data.</text>
</comment>
<organism evidence="2 3">
    <name type="scientific">Streptomyces viridochromogenes</name>
    <dbReference type="NCBI Taxonomy" id="1938"/>
    <lineage>
        <taxon>Bacteria</taxon>
        <taxon>Bacillati</taxon>
        <taxon>Actinomycetota</taxon>
        <taxon>Actinomycetes</taxon>
        <taxon>Kitasatosporales</taxon>
        <taxon>Streptomycetaceae</taxon>
        <taxon>Streptomyces</taxon>
    </lineage>
</organism>
<dbReference type="InterPro" id="IPR034660">
    <property type="entry name" value="DinB/YfiT-like"/>
</dbReference>
<dbReference type="GO" id="GO:0005886">
    <property type="term" value="C:plasma membrane"/>
    <property type="evidence" value="ECO:0007669"/>
    <property type="project" value="TreeGrafter"/>
</dbReference>
<accession>A0A0J7ZA71</accession>
<dbReference type="RefSeq" id="WP_048583379.1">
    <property type="nucleotide sequence ID" value="NZ_LFNT01000028.1"/>
</dbReference>
<dbReference type="OrthoDB" id="3671213at2"/>
<gene>
    <name evidence="2" type="ORF">ACM01_23875</name>
</gene>
<dbReference type="PANTHER" id="PTHR40758:SF1">
    <property type="entry name" value="CONSERVED PROTEIN"/>
    <property type="match status" value="1"/>
</dbReference>
<evidence type="ECO:0000259" key="1">
    <source>
        <dbReference type="Pfam" id="PF11716"/>
    </source>
</evidence>
<dbReference type="EMBL" id="LFNT01000028">
    <property type="protein sequence ID" value="KMS72377.1"/>
    <property type="molecule type" value="Genomic_DNA"/>
</dbReference>
<dbReference type="Pfam" id="PF11716">
    <property type="entry name" value="MDMPI_N"/>
    <property type="match status" value="1"/>
</dbReference>
<sequence>MDELHTDELNHEALCDGMAAEARLLAKSLVEADPETPVAACPGWNTFQLTAHLYQAVTWGAALVRRASTEFALPHTFLPELAANSYDPDAAWPHYIDALTRDFTEAGAVPADPQVRAAWLEHAADGFVTVLRQAGPHTAVWTPFGEPHSRFWASWGALEIAVHRADVDAALEVTPQLDTGLCLDSINFWMKATTTPAAAGFFNPRFANLREGTQLRDGEKTLLFRAVGPASTVVKQWHVARTAAGPVALGPEHETADVTVTAPADLLLLLLKRRRPATAPGVEITGDASLLDHWLENTFG</sequence>
<name>A0A0J7ZA71_STRVR</name>
<dbReference type="PATRIC" id="fig|1938.3.peg.4608"/>
<reference evidence="2 3" key="1">
    <citation type="submission" date="2015-06" db="EMBL/GenBank/DDBJ databases">
        <authorList>
            <person name="Ju K.-S."/>
            <person name="Doroghazi J.R."/>
            <person name="Metcalf W.W."/>
        </authorList>
    </citation>
    <scope>NUCLEOTIDE SEQUENCE [LARGE SCALE GENOMIC DNA]</scope>
    <source>
        <strain evidence="2 3">NRRL 3414</strain>
    </source>
</reference>
<dbReference type="Proteomes" id="UP000037432">
    <property type="component" value="Unassembled WGS sequence"/>
</dbReference>
<dbReference type="AlphaFoldDB" id="A0A0J7ZA71"/>
<proteinExistence type="predicted"/>